<dbReference type="InParanoid" id="A0A0G4H3A3"/>
<proteinExistence type="predicted"/>
<organism evidence="2 3">
    <name type="scientific">Vitrella brassicaformis (strain CCMP3155)</name>
    <dbReference type="NCBI Taxonomy" id="1169540"/>
    <lineage>
        <taxon>Eukaryota</taxon>
        <taxon>Sar</taxon>
        <taxon>Alveolata</taxon>
        <taxon>Colpodellida</taxon>
        <taxon>Vitrellaceae</taxon>
        <taxon>Vitrella</taxon>
    </lineage>
</organism>
<feature type="compositionally biased region" description="Low complexity" evidence="1">
    <location>
        <begin position="48"/>
        <end position="61"/>
    </location>
</feature>
<accession>A0A0G4H3A3</accession>
<sequence length="75" mass="7341">MANPPRAGLGDKRDADANAADVKGDVSVGGKAPEEPSTVSSAGTNDRSASASSVTSTSAHAMDSDGGEAKHDEGL</sequence>
<evidence type="ECO:0000256" key="1">
    <source>
        <dbReference type="SAM" id="MobiDB-lite"/>
    </source>
</evidence>
<name>A0A0G4H3A3_VITBC</name>
<dbReference type="EMBL" id="CDMY01000973">
    <property type="protein sequence ID" value="CEM38181.1"/>
    <property type="molecule type" value="Genomic_DNA"/>
</dbReference>
<protein>
    <submittedName>
        <fullName evidence="2">Uncharacterized protein</fullName>
    </submittedName>
</protein>
<keyword evidence="3" id="KW-1185">Reference proteome</keyword>
<dbReference type="Proteomes" id="UP000041254">
    <property type="component" value="Unassembled WGS sequence"/>
</dbReference>
<dbReference type="VEuPathDB" id="CryptoDB:Vbra_19536"/>
<evidence type="ECO:0000313" key="3">
    <source>
        <dbReference type="Proteomes" id="UP000041254"/>
    </source>
</evidence>
<feature type="region of interest" description="Disordered" evidence="1">
    <location>
        <begin position="1"/>
        <end position="75"/>
    </location>
</feature>
<dbReference type="AlphaFoldDB" id="A0A0G4H3A3"/>
<gene>
    <name evidence="2" type="ORF">Vbra_19536</name>
</gene>
<feature type="compositionally biased region" description="Polar residues" evidence="1">
    <location>
        <begin position="37"/>
        <end position="47"/>
    </location>
</feature>
<evidence type="ECO:0000313" key="2">
    <source>
        <dbReference type="EMBL" id="CEM38181.1"/>
    </source>
</evidence>
<reference evidence="2 3" key="1">
    <citation type="submission" date="2014-11" db="EMBL/GenBank/DDBJ databases">
        <authorList>
            <person name="Zhu J."/>
            <person name="Qi W."/>
            <person name="Song R."/>
        </authorList>
    </citation>
    <scope>NUCLEOTIDE SEQUENCE [LARGE SCALE GENOMIC DNA]</scope>
</reference>